<keyword evidence="3" id="KW-1003">Cell membrane</keyword>
<dbReference type="AlphaFoldDB" id="A0A073KT35"/>
<keyword evidence="5 8" id="KW-0812">Transmembrane</keyword>
<proteinExistence type="predicted"/>
<feature type="domain" description="Phosphotransferase system EIIC" evidence="9">
    <location>
        <begin position="28"/>
        <end position="329"/>
    </location>
</feature>
<protein>
    <submittedName>
        <fullName evidence="10">Transcriptional regulator</fullName>
    </submittedName>
</protein>
<dbReference type="GO" id="GO:0009401">
    <property type="term" value="P:phosphoenolpyruvate-dependent sugar phosphotransferase system"/>
    <property type="evidence" value="ECO:0007669"/>
    <property type="project" value="InterPro"/>
</dbReference>
<feature type="transmembrane region" description="Helical" evidence="8">
    <location>
        <begin position="127"/>
        <end position="147"/>
    </location>
</feature>
<dbReference type="EMBL" id="JOTM01000002">
    <property type="protein sequence ID" value="KEK25538.1"/>
    <property type="molecule type" value="Genomic_DNA"/>
</dbReference>
<comment type="caution">
    <text evidence="10">The sequence shown here is derived from an EMBL/GenBank/DDBJ whole genome shotgun (WGS) entry which is preliminary data.</text>
</comment>
<evidence type="ECO:0000256" key="8">
    <source>
        <dbReference type="SAM" id="Phobius"/>
    </source>
</evidence>
<dbReference type="PANTHER" id="PTHR40063:SF1">
    <property type="entry name" value="MEMBRANE PROTEIN"/>
    <property type="match status" value="1"/>
</dbReference>
<keyword evidence="6 8" id="KW-1133">Transmembrane helix</keyword>
<dbReference type="PANTHER" id="PTHR40063">
    <property type="entry name" value="MEMBRANE PROTEIN-RELATED"/>
    <property type="match status" value="1"/>
</dbReference>
<dbReference type="RefSeq" id="WP_033673401.1">
    <property type="nucleotide sequence ID" value="NZ_JOTM01000002.1"/>
</dbReference>
<evidence type="ECO:0000256" key="1">
    <source>
        <dbReference type="ARBA" id="ARBA00004651"/>
    </source>
</evidence>
<feature type="transmembrane region" description="Helical" evidence="8">
    <location>
        <begin position="33"/>
        <end position="52"/>
    </location>
</feature>
<keyword evidence="4" id="KW-0762">Sugar transport</keyword>
<organism evidence="10 11">
    <name type="scientific">Bacillus gaemokensis</name>
    <dbReference type="NCBI Taxonomy" id="574375"/>
    <lineage>
        <taxon>Bacteria</taxon>
        <taxon>Bacillati</taxon>
        <taxon>Bacillota</taxon>
        <taxon>Bacilli</taxon>
        <taxon>Bacillales</taxon>
        <taxon>Bacillaceae</taxon>
        <taxon>Bacillus</taxon>
        <taxon>Bacillus cereus group</taxon>
    </lineage>
</organism>
<dbReference type="Proteomes" id="UP000027778">
    <property type="component" value="Unassembled WGS sequence"/>
</dbReference>
<keyword evidence="11" id="KW-1185">Reference proteome</keyword>
<dbReference type="Pfam" id="PF13303">
    <property type="entry name" value="PTS_EIIC_2"/>
    <property type="match status" value="1"/>
</dbReference>
<evidence type="ECO:0000256" key="5">
    <source>
        <dbReference type="ARBA" id="ARBA00022692"/>
    </source>
</evidence>
<evidence type="ECO:0000256" key="6">
    <source>
        <dbReference type="ARBA" id="ARBA00022989"/>
    </source>
</evidence>
<evidence type="ECO:0000256" key="4">
    <source>
        <dbReference type="ARBA" id="ARBA00022597"/>
    </source>
</evidence>
<evidence type="ECO:0000256" key="2">
    <source>
        <dbReference type="ARBA" id="ARBA00022448"/>
    </source>
</evidence>
<evidence type="ECO:0000259" key="9">
    <source>
        <dbReference type="Pfam" id="PF13303"/>
    </source>
</evidence>
<evidence type="ECO:0000313" key="11">
    <source>
        <dbReference type="Proteomes" id="UP000027778"/>
    </source>
</evidence>
<keyword evidence="7 8" id="KW-0472">Membrane</keyword>
<evidence type="ECO:0000313" key="10">
    <source>
        <dbReference type="EMBL" id="KEK25538.1"/>
    </source>
</evidence>
<dbReference type="GO" id="GO:0005886">
    <property type="term" value="C:plasma membrane"/>
    <property type="evidence" value="ECO:0007669"/>
    <property type="project" value="UniProtKB-SubCell"/>
</dbReference>
<keyword evidence="2" id="KW-0813">Transport</keyword>
<feature type="transmembrane region" description="Helical" evidence="8">
    <location>
        <begin position="73"/>
        <end position="96"/>
    </location>
</feature>
<dbReference type="STRING" id="574375.AZF08_06310"/>
<gene>
    <name evidence="10" type="ORF">BAGA_13075</name>
</gene>
<feature type="transmembrane region" description="Helical" evidence="8">
    <location>
        <begin position="159"/>
        <end position="185"/>
    </location>
</feature>
<dbReference type="GO" id="GO:0008982">
    <property type="term" value="F:protein-N(PI)-phosphohistidine-sugar phosphotransferase activity"/>
    <property type="evidence" value="ECO:0007669"/>
    <property type="project" value="InterPro"/>
</dbReference>
<evidence type="ECO:0000256" key="3">
    <source>
        <dbReference type="ARBA" id="ARBA00022475"/>
    </source>
</evidence>
<name>A0A073KT35_9BACI</name>
<sequence>MAILQGLALLLVVLFLFTLFSFRAPYGMKAMGALANAAIASFLIEAFHRYIGGEMFHNSFLQSVGQASGSMSGVAAAILVALAIGVSPVYAVLIGIASSGFGILPGFFAGYVCAFVVKFLEKKLPAGVEFLAILFIAAPLSRGMAMLMDPLVNATLGKIGSIISIATTESPIIMGIMLGGLITVISTSPLSSMALTAMLGLTGLPMAIGSLAVAASAPMNFIFFKRLKICSKKDTIAVAIEPLTQADVVAANPIPIYTTNFVGGALAGIITSLFQLVNNAPGTASPIPGLLVLFGFNDVIKVAIAAVLCGIVTTIIGYIGTIVFRKYPIRSADEIRGISSEEKIA</sequence>
<feature type="transmembrane region" description="Helical" evidence="8">
    <location>
        <begin position="299"/>
        <end position="324"/>
    </location>
</feature>
<comment type="subcellular location">
    <subcellularLocation>
        <location evidence="1">Cell membrane</location>
        <topology evidence="1">Multi-pass membrane protein</topology>
    </subcellularLocation>
</comment>
<feature type="transmembrane region" description="Helical" evidence="8">
    <location>
        <begin position="102"/>
        <end position="120"/>
    </location>
</feature>
<dbReference type="InterPro" id="IPR003352">
    <property type="entry name" value="PTS_EIIC"/>
</dbReference>
<evidence type="ECO:0000256" key="7">
    <source>
        <dbReference type="ARBA" id="ARBA00023136"/>
    </source>
</evidence>
<accession>A0A073KT35</accession>
<reference evidence="10 11" key="1">
    <citation type="submission" date="2014-06" db="EMBL/GenBank/DDBJ databases">
        <title>Draft genome sequence of Bacillus gaemokensis JCM 15801 (MCCC 1A00707).</title>
        <authorList>
            <person name="Lai Q."/>
            <person name="Liu Y."/>
            <person name="Shao Z."/>
        </authorList>
    </citation>
    <scope>NUCLEOTIDE SEQUENCE [LARGE SCALE GENOMIC DNA]</scope>
    <source>
        <strain evidence="10 11">JCM 15801</strain>
    </source>
</reference>
<dbReference type="eggNOG" id="COG1299">
    <property type="taxonomic scope" value="Bacteria"/>
</dbReference>
<dbReference type="OrthoDB" id="400429at2"/>
<feature type="transmembrane region" description="Helical" evidence="8">
    <location>
        <begin position="197"/>
        <end position="217"/>
    </location>
</feature>